<reference evidence="1 2" key="1">
    <citation type="submission" date="2019-12" db="EMBL/GenBank/DDBJ databases">
        <title>Lactobacillus hilgardii FLUB.</title>
        <authorList>
            <person name="Gustaw K."/>
        </authorList>
    </citation>
    <scope>NUCLEOTIDE SEQUENCE [LARGE SCALE GENOMIC DNA]</scope>
    <source>
        <strain evidence="1 2">FLUB</strain>
    </source>
</reference>
<sequence length="61" mass="7026">MKAASLLISEWCGFFNQHGCDMIPFESDRIRYLIIEANVHSSYTLMLSIKKGVDIFWQASI</sequence>
<accession>A0A6P1EC54</accession>
<evidence type="ECO:0000313" key="1">
    <source>
        <dbReference type="EMBL" id="QHB53392.1"/>
    </source>
</evidence>
<organism evidence="1 2">
    <name type="scientific">Lentilactobacillus hilgardii</name>
    <name type="common">Lactobacillus hilgardii</name>
    <dbReference type="NCBI Taxonomy" id="1588"/>
    <lineage>
        <taxon>Bacteria</taxon>
        <taxon>Bacillati</taxon>
        <taxon>Bacillota</taxon>
        <taxon>Bacilli</taxon>
        <taxon>Lactobacillales</taxon>
        <taxon>Lactobacillaceae</taxon>
        <taxon>Lentilactobacillus</taxon>
    </lineage>
</organism>
<evidence type="ECO:0000313" key="2">
    <source>
        <dbReference type="Proteomes" id="UP000465035"/>
    </source>
</evidence>
<proteinExistence type="predicted"/>
<protein>
    <submittedName>
        <fullName evidence="1">Uncharacterized protein</fullName>
    </submittedName>
</protein>
<gene>
    <name evidence="1" type="ORF">GQR93_05990</name>
</gene>
<dbReference type="EMBL" id="CP047121">
    <property type="protein sequence ID" value="QHB53392.1"/>
    <property type="molecule type" value="Genomic_DNA"/>
</dbReference>
<dbReference type="AlphaFoldDB" id="A0A6P1EC54"/>
<name>A0A6P1EC54_LENHI</name>
<dbReference type="Proteomes" id="UP000465035">
    <property type="component" value="Chromosome"/>
</dbReference>